<evidence type="ECO:0000313" key="17">
    <source>
        <dbReference type="Proteomes" id="UP000306509"/>
    </source>
</evidence>
<dbReference type="EC" id="2.7.13.3" evidence="3"/>
<dbReference type="InterPro" id="IPR003660">
    <property type="entry name" value="HAMP_dom"/>
</dbReference>
<feature type="coiled-coil region" evidence="12">
    <location>
        <begin position="374"/>
        <end position="408"/>
    </location>
</feature>
<comment type="catalytic activity">
    <reaction evidence="1">
        <text>ATP + protein L-histidine = ADP + protein N-phospho-L-histidine.</text>
        <dbReference type="EC" id="2.7.13.3"/>
    </reaction>
</comment>
<evidence type="ECO:0000256" key="3">
    <source>
        <dbReference type="ARBA" id="ARBA00012438"/>
    </source>
</evidence>
<reference evidence="16 17" key="1">
    <citation type="journal article" date="2019" name="Anaerobe">
        <title>Detection of Robinsoniella peoriensis in multiple bone samples of a trauma patient.</title>
        <authorList>
            <person name="Schrottner P."/>
            <person name="Hartwich K."/>
            <person name="Bunk B."/>
            <person name="Schober I."/>
            <person name="Helbig S."/>
            <person name="Rudolph W.W."/>
            <person name="Gunzer F."/>
        </authorList>
    </citation>
    <scope>NUCLEOTIDE SEQUENCE [LARGE SCALE GENOMIC DNA]</scope>
    <source>
        <strain evidence="16 17">DSM 106044</strain>
    </source>
</reference>
<feature type="domain" description="HAMP" evidence="15">
    <location>
        <begin position="334"/>
        <end position="386"/>
    </location>
</feature>
<keyword evidence="9 13" id="KW-1133">Transmembrane helix</keyword>
<protein>
    <recommendedName>
        <fullName evidence="3">histidine kinase</fullName>
        <ecNumber evidence="3">2.7.13.3</ecNumber>
    </recommendedName>
</protein>
<comment type="subcellular location">
    <subcellularLocation>
        <location evidence="2">Cell membrane</location>
        <topology evidence="2">Multi-pass membrane protein</topology>
    </subcellularLocation>
</comment>
<evidence type="ECO:0000256" key="8">
    <source>
        <dbReference type="ARBA" id="ARBA00022777"/>
    </source>
</evidence>
<evidence type="ECO:0000313" key="16">
    <source>
        <dbReference type="EMBL" id="TLD01527.1"/>
    </source>
</evidence>
<dbReference type="Pfam" id="PF02518">
    <property type="entry name" value="HATPase_c"/>
    <property type="match status" value="1"/>
</dbReference>
<keyword evidence="17" id="KW-1185">Reference proteome</keyword>
<dbReference type="PANTHER" id="PTHR34220:SF7">
    <property type="entry name" value="SENSOR HISTIDINE KINASE YPDA"/>
    <property type="match status" value="1"/>
</dbReference>
<dbReference type="PRINTS" id="PR00344">
    <property type="entry name" value="BCTRLSENSOR"/>
</dbReference>
<keyword evidence="4" id="KW-1003">Cell membrane</keyword>
<evidence type="ECO:0000256" key="13">
    <source>
        <dbReference type="SAM" id="Phobius"/>
    </source>
</evidence>
<name>A0A4U8Q9D1_9FIRM</name>
<gene>
    <name evidence="16" type="primary">yehU_12</name>
    <name evidence="16" type="ORF">DSM106044_01506</name>
</gene>
<dbReference type="InterPro" id="IPR033479">
    <property type="entry name" value="dCache_1"/>
</dbReference>
<dbReference type="InterPro" id="IPR050640">
    <property type="entry name" value="Bact_2-comp_sensor_kinase"/>
</dbReference>
<dbReference type="InterPro" id="IPR004358">
    <property type="entry name" value="Sig_transdc_His_kin-like_C"/>
</dbReference>
<dbReference type="Gene3D" id="3.30.450.20">
    <property type="entry name" value="PAS domain"/>
    <property type="match status" value="1"/>
</dbReference>
<dbReference type="PROSITE" id="PS50885">
    <property type="entry name" value="HAMP"/>
    <property type="match status" value="1"/>
</dbReference>
<evidence type="ECO:0000256" key="4">
    <source>
        <dbReference type="ARBA" id="ARBA00022475"/>
    </source>
</evidence>
<dbReference type="Gene3D" id="3.30.565.10">
    <property type="entry name" value="Histidine kinase-like ATPase, C-terminal domain"/>
    <property type="match status" value="1"/>
</dbReference>
<dbReference type="SMART" id="SM00387">
    <property type="entry name" value="HATPase_c"/>
    <property type="match status" value="1"/>
</dbReference>
<feature type="transmembrane region" description="Helical" evidence="13">
    <location>
        <begin position="24"/>
        <end position="47"/>
    </location>
</feature>
<dbReference type="SMART" id="SM00304">
    <property type="entry name" value="HAMP"/>
    <property type="match status" value="1"/>
</dbReference>
<dbReference type="Proteomes" id="UP000306509">
    <property type="component" value="Unassembled WGS sequence"/>
</dbReference>
<dbReference type="Pfam" id="PF00672">
    <property type="entry name" value="HAMP"/>
    <property type="match status" value="1"/>
</dbReference>
<evidence type="ECO:0000256" key="6">
    <source>
        <dbReference type="ARBA" id="ARBA00022679"/>
    </source>
</evidence>
<evidence type="ECO:0000256" key="5">
    <source>
        <dbReference type="ARBA" id="ARBA00022553"/>
    </source>
</evidence>
<dbReference type="EMBL" id="QGQD01000036">
    <property type="protein sequence ID" value="TLD01527.1"/>
    <property type="molecule type" value="Genomic_DNA"/>
</dbReference>
<dbReference type="PROSITE" id="PS50109">
    <property type="entry name" value="HIS_KIN"/>
    <property type="match status" value="1"/>
</dbReference>
<dbReference type="CDD" id="cd06225">
    <property type="entry name" value="HAMP"/>
    <property type="match status" value="1"/>
</dbReference>
<evidence type="ECO:0000256" key="9">
    <source>
        <dbReference type="ARBA" id="ARBA00022989"/>
    </source>
</evidence>
<dbReference type="GO" id="GO:0005886">
    <property type="term" value="C:plasma membrane"/>
    <property type="evidence" value="ECO:0007669"/>
    <property type="project" value="UniProtKB-SubCell"/>
</dbReference>
<evidence type="ECO:0000259" key="15">
    <source>
        <dbReference type="PROSITE" id="PS50885"/>
    </source>
</evidence>
<evidence type="ECO:0000256" key="2">
    <source>
        <dbReference type="ARBA" id="ARBA00004651"/>
    </source>
</evidence>
<accession>A0A4U8Q9D1</accession>
<dbReference type="InterPro" id="IPR036890">
    <property type="entry name" value="HATPase_C_sf"/>
</dbReference>
<evidence type="ECO:0000256" key="12">
    <source>
        <dbReference type="SAM" id="Coils"/>
    </source>
</evidence>
<dbReference type="SUPFAM" id="SSF158472">
    <property type="entry name" value="HAMP domain-like"/>
    <property type="match status" value="1"/>
</dbReference>
<dbReference type="AlphaFoldDB" id="A0A4U8Q9D1"/>
<keyword evidence="6 16" id="KW-0808">Transferase</keyword>
<keyword evidence="11 13" id="KW-0472">Membrane</keyword>
<dbReference type="InterPro" id="IPR010559">
    <property type="entry name" value="Sig_transdc_His_kin_internal"/>
</dbReference>
<dbReference type="CDD" id="cd18773">
    <property type="entry name" value="PDC1_HK_sensor"/>
    <property type="match status" value="1"/>
</dbReference>
<keyword evidence="8 16" id="KW-0418">Kinase</keyword>
<dbReference type="InterPro" id="IPR003594">
    <property type="entry name" value="HATPase_dom"/>
</dbReference>
<evidence type="ECO:0000256" key="10">
    <source>
        <dbReference type="ARBA" id="ARBA00023012"/>
    </source>
</evidence>
<dbReference type="Gene3D" id="6.10.340.10">
    <property type="match status" value="1"/>
</dbReference>
<feature type="transmembrane region" description="Helical" evidence="13">
    <location>
        <begin position="311"/>
        <end position="333"/>
    </location>
</feature>
<comment type="caution">
    <text evidence="16">The sequence shown here is derived from an EMBL/GenBank/DDBJ whole genome shotgun (WGS) entry which is preliminary data.</text>
</comment>
<dbReference type="GO" id="GO:0000155">
    <property type="term" value="F:phosphorelay sensor kinase activity"/>
    <property type="evidence" value="ECO:0007669"/>
    <property type="project" value="InterPro"/>
</dbReference>
<proteinExistence type="predicted"/>
<dbReference type="InterPro" id="IPR005467">
    <property type="entry name" value="His_kinase_dom"/>
</dbReference>
<sequence>MQEKTTMIKKIKHRYDYMGIKNKTLLQVFVVVIFFMLIFIGMFLFIFTKKIESDNVTYSRQLLQNANKRLENYFDEIASIANEANYNYYLQNYLIAEKDNAEGYSNLTNAKSMQDYEMSSKVFNSSLNSRTDVTSLMIFGKKSLLLHKSIYEFWSVVQEYDSYPWYQKAIETPNTSVITGPMRHEFLKDNTEQTISLSRRISSYEDGSFLGVILIDLNLNKIAEIFESFYANGEGALCILNDQGQIVYPMNYDKVTPQLLEKLNSSAKDNFIARIDQEEYQVVAATFEKADWKVLSITSTGKLKESMYDTLGIVIAAIVLVMVILGVALSRILKGVVNPILRLKGHIDLADEGHLSERAEVLNHNETGALSKSFNKMLDRIENLMGEVVNEQEEKRKYELQALQAQINPHFLYNTLDSIIWMAEAKNSDVVPMTEALAKLFRISLNKGNEFIRIEDEMEHVRNYLVIQSMRYTDKFTYHIEIKDEVRYCKTIKLIVQPIVENSIYHGIKKKRGKGRIDILAYREKEKLCIRIQDDGNGMNEEICRAILTKDSKFENSSGSGIGVKNVNERIQLYFGKEYGLRYTSVLGEGTTAELVLPVIEETIG</sequence>
<feature type="domain" description="Histidine kinase" evidence="14">
    <location>
        <begin position="492"/>
        <end position="601"/>
    </location>
</feature>
<evidence type="ECO:0000256" key="7">
    <source>
        <dbReference type="ARBA" id="ARBA00022692"/>
    </source>
</evidence>
<organism evidence="16 17">
    <name type="scientific">Robinsoniella peoriensis</name>
    <dbReference type="NCBI Taxonomy" id="180332"/>
    <lineage>
        <taxon>Bacteria</taxon>
        <taxon>Bacillati</taxon>
        <taxon>Bacillota</taxon>
        <taxon>Clostridia</taxon>
        <taxon>Lachnospirales</taxon>
        <taxon>Lachnospiraceae</taxon>
        <taxon>Robinsoniella</taxon>
    </lineage>
</organism>
<keyword evidence="10" id="KW-0902">Two-component regulatory system</keyword>
<dbReference type="Pfam" id="PF02743">
    <property type="entry name" value="dCache_1"/>
    <property type="match status" value="1"/>
</dbReference>
<dbReference type="STRING" id="180332.GCA_000797495_04780"/>
<keyword evidence="5" id="KW-0597">Phosphoprotein</keyword>
<evidence type="ECO:0000256" key="1">
    <source>
        <dbReference type="ARBA" id="ARBA00000085"/>
    </source>
</evidence>
<keyword evidence="7 13" id="KW-0812">Transmembrane</keyword>
<evidence type="ECO:0000259" key="14">
    <source>
        <dbReference type="PROSITE" id="PS50109"/>
    </source>
</evidence>
<keyword evidence="12" id="KW-0175">Coiled coil</keyword>
<dbReference type="PANTHER" id="PTHR34220">
    <property type="entry name" value="SENSOR HISTIDINE KINASE YPDA"/>
    <property type="match status" value="1"/>
</dbReference>
<evidence type="ECO:0000256" key="11">
    <source>
        <dbReference type="ARBA" id="ARBA00023136"/>
    </source>
</evidence>
<dbReference type="Pfam" id="PF06580">
    <property type="entry name" value="His_kinase"/>
    <property type="match status" value="1"/>
</dbReference>
<dbReference type="SUPFAM" id="SSF55874">
    <property type="entry name" value="ATPase domain of HSP90 chaperone/DNA topoisomerase II/histidine kinase"/>
    <property type="match status" value="1"/>
</dbReference>